<dbReference type="SUPFAM" id="SSF51430">
    <property type="entry name" value="NAD(P)-linked oxidoreductase"/>
    <property type="match status" value="1"/>
</dbReference>
<evidence type="ECO:0000313" key="2">
    <source>
        <dbReference type="Proteomes" id="UP001211065"/>
    </source>
</evidence>
<evidence type="ECO:0000313" key="1">
    <source>
        <dbReference type="EMBL" id="KAJ3227809.1"/>
    </source>
</evidence>
<reference evidence="1" key="1">
    <citation type="submission" date="2020-05" db="EMBL/GenBank/DDBJ databases">
        <title>Phylogenomic resolution of chytrid fungi.</title>
        <authorList>
            <person name="Stajich J.E."/>
            <person name="Amses K."/>
            <person name="Simmons R."/>
            <person name="Seto K."/>
            <person name="Myers J."/>
            <person name="Bonds A."/>
            <person name="Quandt C.A."/>
            <person name="Barry K."/>
            <person name="Liu P."/>
            <person name="Grigoriev I."/>
            <person name="Longcore J.E."/>
            <person name="James T.Y."/>
        </authorList>
    </citation>
    <scope>NUCLEOTIDE SEQUENCE</scope>
    <source>
        <strain evidence="1">JEL0476</strain>
    </source>
</reference>
<dbReference type="EMBL" id="JADGJW010000010">
    <property type="protein sequence ID" value="KAJ3227809.1"/>
    <property type="molecule type" value="Genomic_DNA"/>
</dbReference>
<dbReference type="InterPro" id="IPR036812">
    <property type="entry name" value="NAD(P)_OxRdtase_dom_sf"/>
</dbReference>
<accession>A0AAD5Y3J5</accession>
<dbReference type="AlphaFoldDB" id="A0AAD5Y3J5"/>
<name>A0AAD5Y3J5_9FUNG</name>
<protein>
    <submittedName>
        <fullName evidence="1">Uncharacterized protein</fullName>
    </submittedName>
</protein>
<keyword evidence="2" id="KW-1185">Reference proteome</keyword>
<proteinExistence type="predicted"/>
<dbReference type="Gene3D" id="3.20.20.100">
    <property type="entry name" value="NADP-dependent oxidoreductase domain"/>
    <property type="match status" value="1"/>
</dbReference>
<dbReference type="Proteomes" id="UP001211065">
    <property type="component" value="Unassembled WGS sequence"/>
</dbReference>
<gene>
    <name evidence="1" type="ORF">HK099_000063</name>
</gene>
<sequence length="514" mass="59575">MNFIYKRFLVLDGINYDSMKATLLKATNLFDRTLPSDIQATQIPLSEASITTSTNIVEFTNTYFLKTKGVITSYITQKSVVYDISISEKEKNLRQQIFAKENKPEKVGLIEEAVLFSKSILHETKSKVTDFVDYINNYEKIRLNLCVSNPCVKALVPKSVMNPLTVETEIGFDNRRKEHLDEEERNDSAFCTEEEADFENLLFNKQCEFLGWNDEKLKDTQMQRRHETKHYEFIRRKLENDNKLLTKQDVYESTLFFFSPAMLLAQDCCEKPFKRPCLVFPTKTIAYSSENLINYHAQNNSNIIEHLQDSFSKLFNKNDTQFGNWSFIDYNCSSYSDLDTIVEIFIPNDINSSYIRDAREYLKKLGVNSTIHSLIINWDGLSNDNLNNGNLHSQMSIFIPVWNEIENLLKQGFIINIGVSGISLAALELLLKVSEIKPNLIFINKEDSNEKLMDLSQKFNVKILYTKIFKAPKNFNVLGLKKNNLDFLIRYTIVARNNMLPLNTGYIFQSEIEK</sequence>
<comment type="caution">
    <text evidence="1">The sequence shown here is derived from an EMBL/GenBank/DDBJ whole genome shotgun (WGS) entry which is preliminary data.</text>
</comment>
<organism evidence="1 2">
    <name type="scientific">Clydaea vesicula</name>
    <dbReference type="NCBI Taxonomy" id="447962"/>
    <lineage>
        <taxon>Eukaryota</taxon>
        <taxon>Fungi</taxon>
        <taxon>Fungi incertae sedis</taxon>
        <taxon>Chytridiomycota</taxon>
        <taxon>Chytridiomycota incertae sedis</taxon>
        <taxon>Chytridiomycetes</taxon>
        <taxon>Lobulomycetales</taxon>
        <taxon>Lobulomycetaceae</taxon>
        <taxon>Clydaea</taxon>
    </lineage>
</organism>